<name>A0ABY8VQZ9_9CORY</name>
<dbReference type="Proteomes" id="UP001238805">
    <property type="component" value="Chromosome"/>
</dbReference>
<evidence type="ECO:0000313" key="2">
    <source>
        <dbReference type="EMBL" id="WIM71497.1"/>
    </source>
</evidence>
<organism evidence="2 3">
    <name type="scientific">Corynebacterium suedekumii</name>
    <dbReference type="NCBI Taxonomy" id="3049801"/>
    <lineage>
        <taxon>Bacteria</taxon>
        <taxon>Bacillati</taxon>
        <taxon>Actinomycetota</taxon>
        <taxon>Actinomycetes</taxon>
        <taxon>Mycobacteriales</taxon>
        <taxon>Corynebacteriaceae</taxon>
        <taxon>Corynebacterium</taxon>
    </lineage>
</organism>
<reference evidence="2 3" key="1">
    <citation type="submission" date="2023-05" db="EMBL/GenBank/DDBJ databases">
        <title>Corynebacterium suedekumii sp. nov. and Corynebacterium breve sp. nov. isolated from raw cow's milk.</title>
        <authorList>
            <person name="Baer M.K."/>
            <person name="Mehl L."/>
            <person name="Hellmuth R."/>
            <person name="Marke G."/>
            <person name="Lipski A."/>
        </authorList>
    </citation>
    <scope>NUCLEOTIDE SEQUENCE [LARGE SCALE GENOMIC DNA]</scope>
    <source>
        <strain evidence="2 3">LM112</strain>
    </source>
</reference>
<dbReference type="InterPro" id="IPR045851">
    <property type="entry name" value="AMP-bd_C_sf"/>
</dbReference>
<sequence>MSTNSGESHVPNFAISDHAERAIFGLEPAPEERTLVDILTATINAHPDIAAIEAENGIITYGELLDVLNAQVERLQEHGVGTGSRVGIRVPSGTTDLYVAILATIYAGAAYVPVDWDELDTRADTVWEEANVDAVFGKDLSITHPRHIPEFEESNKAPLSLDNEAWIIFTSGSTGKPKGVAISHRSAAALVDSERLTYLADNPLRPNDRVMAGLSVAFDASCEEMWLAWAGGATLVAASRDTVRSGDVLGRWIVDQRITAVSTVPTLAAMWDVNSLNAVRLLIFGGEACPPALAARLQRPGREVWNTYGPTEATVIGSAELMDGSAPIRIGRPIPGWLLAVVDENEQPVKWGETGQLIIAGVGLGRYLDPEKDAEKYAPLESLGLDRAYRTGDLVVADKKGLIFEGRADDQVKIGGRRLELGEVDEYLNSAPGVHAAAAAVQKTQGGNSILVGYVSGDDTIDLADVRAIMKKNLPDGIVPQLTILDTMPMKTSGKVDRKALPWPLEGADEEALEGLTDAQQEMAQLWIEQIGSVPLTPDS</sequence>
<proteinExistence type="predicted"/>
<dbReference type="Gene3D" id="3.40.50.12780">
    <property type="entry name" value="N-terminal domain of ligase-like"/>
    <property type="match status" value="1"/>
</dbReference>
<feature type="domain" description="AMP-dependent synthetase/ligase" evidence="1">
    <location>
        <begin position="42"/>
        <end position="364"/>
    </location>
</feature>
<dbReference type="InterPro" id="IPR042099">
    <property type="entry name" value="ANL_N_sf"/>
</dbReference>
<dbReference type="Gene3D" id="3.30.300.30">
    <property type="match status" value="1"/>
</dbReference>
<keyword evidence="3" id="KW-1185">Reference proteome</keyword>
<dbReference type="PANTHER" id="PTHR45527">
    <property type="entry name" value="NONRIBOSOMAL PEPTIDE SYNTHETASE"/>
    <property type="match status" value="1"/>
</dbReference>
<gene>
    <name evidence="2" type="ORF">QP029_06945</name>
</gene>
<dbReference type="SUPFAM" id="SSF56801">
    <property type="entry name" value="Acetyl-CoA synthetase-like"/>
    <property type="match status" value="1"/>
</dbReference>
<dbReference type="InterPro" id="IPR020845">
    <property type="entry name" value="AMP-binding_CS"/>
</dbReference>
<accession>A0ABY8VQZ9</accession>
<dbReference type="InterPro" id="IPR000873">
    <property type="entry name" value="AMP-dep_synth/lig_dom"/>
</dbReference>
<dbReference type="Pfam" id="PF00501">
    <property type="entry name" value="AMP-binding"/>
    <property type="match status" value="1"/>
</dbReference>
<dbReference type="CDD" id="cd05930">
    <property type="entry name" value="A_NRPS"/>
    <property type="match status" value="1"/>
</dbReference>
<dbReference type="PANTHER" id="PTHR45527:SF1">
    <property type="entry name" value="FATTY ACID SYNTHASE"/>
    <property type="match status" value="1"/>
</dbReference>
<protein>
    <submittedName>
        <fullName evidence="2">Amino acid adenylation domain-containing protein</fullName>
    </submittedName>
</protein>
<dbReference type="PROSITE" id="PS00455">
    <property type="entry name" value="AMP_BINDING"/>
    <property type="match status" value="1"/>
</dbReference>
<dbReference type="EMBL" id="CP126970">
    <property type="protein sequence ID" value="WIM71497.1"/>
    <property type="molecule type" value="Genomic_DNA"/>
</dbReference>
<evidence type="ECO:0000313" key="3">
    <source>
        <dbReference type="Proteomes" id="UP001238805"/>
    </source>
</evidence>
<evidence type="ECO:0000259" key="1">
    <source>
        <dbReference type="Pfam" id="PF00501"/>
    </source>
</evidence>